<evidence type="ECO:0000313" key="1">
    <source>
        <dbReference type="EMBL" id="ENZ34596.1"/>
    </source>
</evidence>
<reference evidence="1 2" key="1">
    <citation type="submission" date="2013-01" db="EMBL/GenBank/DDBJ databases">
        <title>The Genome Sequence of Clostridium bolteae 90B8.</title>
        <authorList>
            <consortium name="The Broad Institute Genome Sequencing Platform"/>
            <person name="Earl A."/>
            <person name="Ward D."/>
            <person name="Feldgarden M."/>
            <person name="Gevers D."/>
            <person name="Courvalin P."/>
            <person name="Lambert T."/>
            <person name="Walker B."/>
            <person name="Young S.K."/>
            <person name="Zeng Q."/>
            <person name="Gargeya S."/>
            <person name="Fitzgerald M."/>
            <person name="Haas B."/>
            <person name="Abouelleil A."/>
            <person name="Alvarado L."/>
            <person name="Arachchi H.M."/>
            <person name="Berlin A.M."/>
            <person name="Chapman S.B."/>
            <person name="Dewar J."/>
            <person name="Goldberg J."/>
            <person name="Griggs A."/>
            <person name="Gujja S."/>
            <person name="Hansen M."/>
            <person name="Howarth C."/>
            <person name="Imamovic A."/>
            <person name="Larimer J."/>
            <person name="McCowan C."/>
            <person name="Murphy C."/>
            <person name="Neiman D."/>
            <person name="Pearson M."/>
            <person name="Priest M."/>
            <person name="Roberts A."/>
            <person name="Saif S."/>
            <person name="Shea T."/>
            <person name="Sisk P."/>
            <person name="Sykes S."/>
            <person name="Wortman J."/>
            <person name="Nusbaum C."/>
            <person name="Birren B."/>
        </authorList>
    </citation>
    <scope>NUCLEOTIDE SEQUENCE [LARGE SCALE GENOMIC DNA]</scope>
    <source>
        <strain evidence="1 2">90B8</strain>
    </source>
</reference>
<dbReference type="AlphaFoldDB" id="N9Z3W5"/>
<name>N9Z3W5_9FIRM</name>
<dbReference type="RefSeq" id="WP_002573211.1">
    <property type="nucleotide sequence ID" value="NZ_KB851156.1"/>
</dbReference>
<dbReference type="GO" id="GO:0006355">
    <property type="term" value="P:regulation of DNA-templated transcription"/>
    <property type="evidence" value="ECO:0007669"/>
    <property type="project" value="InterPro"/>
</dbReference>
<sequence length="186" mass="21326">MGIETKNPIKRDELEAYRKSLKIGDQLIYYESVPRSDGIGGSRMVKRRMLITGIYKNIITLQLGRMQRSMTLQEALMYNAKRRPKLQTDIHMPNEEERMEERRKKIMNLAYRGLSNAEIAEKTGYSQQAVANVVRCAKQKRDKINARHIEIAKLRASGRGVNEIARMLGCSSATVIRALKKCEAKK</sequence>
<organism evidence="1 2">
    <name type="scientific">Enterocloster bolteae 90B8</name>
    <dbReference type="NCBI Taxonomy" id="997897"/>
    <lineage>
        <taxon>Bacteria</taxon>
        <taxon>Bacillati</taxon>
        <taxon>Bacillota</taxon>
        <taxon>Clostridia</taxon>
        <taxon>Lachnospirales</taxon>
        <taxon>Lachnospiraceae</taxon>
        <taxon>Enterocloster</taxon>
    </lineage>
</organism>
<protein>
    <submittedName>
        <fullName evidence="1">Uncharacterized protein</fullName>
    </submittedName>
</protein>
<dbReference type="GO" id="GO:0003677">
    <property type="term" value="F:DNA binding"/>
    <property type="evidence" value="ECO:0007669"/>
    <property type="project" value="InterPro"/>
</dbReference>
<dbReference type="SUPFAM" id="SSF46894">
    <property type="entry name" value="C-terminal effector domain of the bipartite response regulators"/>
    <property type="match status" value="1"/>
</dbReference>
<gene>
    <name evidence="1" type="ORF">HMPREF1097_03983</name>
</gene>
<accession>N9Z3W5</accession>
<dbReference type="HOGENOM" id="CLU_1452067_0_0_9"/>
<evidence type="ECO:0000313" key="2">
    <source>
        <dbReference type="Proteomes" id="UP000013041"/>
    </source>
</evidence>
<dbReference type="InterPro" id="IPR038116">
    <property type="entry name" value="TrpR-like_sf"/>
</dbReference>
<dbReference type="EMBL" id="AGYG01000028">
    <property type="protein sequence ID" value="ENZ34596.1"/>
    <property type="molecule type" value="Genomic_DNA"/>
</dbReference>
<dbReference type="Gene3D" id="1.10.10.60">
    <property type="entry name" value="Homeodomain-like"/>
    <property type="match status" value="1"/>
</dbReference>
<dbReference type="InterPro" id="IPR016032">
    <property type="entry name" value="Sig_transdc_resp-reg_C-effctor"/>
</dbReference>
<dbReference type="Gene3D" id="1.10.1270.10">
    <property type="entry name" value="TrpR-like"/>
    <property type="match status" value="1"/>
</dbReference>
<proteinExistence type="predicted"/>
<dbReference type="Proteomes" id="UP000013041">
    <property type="component" value="Unassembled WGS sequence"/>
</dbReference>
<comment type="caution">
    <text evidence="1">The sequence shown here is derived from an EMBL/GenBank/DDBJ whole genome shotgun (WGS) entry which is preliminary data.</text>
</comment>